<organism evidence="2 3">
    <name type="scientific">Cyclocybe aegerita</name>
    <name type="common">Black poplar mushroom</name>
    <name type="synonym">Agrocybe aegerita</name>
    <dbReference type="NCBI Taxonomy" id="1973307"/>
    <lineage>
        <taxon>Eukaryota</taxon>
        <taxon>Fungi</taxon>
        <taxon>Dikarya</taxon>
        <taxon>Basidiomycota</taxon>
        <taxon>Agaricomycotina</taxon>
        <taxon>Agaricomycetes</taxon>
        <taxon>Agaricomycetidae</taxon>
        <taxon>Agaricales</taxon>
        <taxon>Agaricineae</taxon>
        <taxon>Bolbitiaceae</taxon>
        <taxon>Cyclocybe</taxon>
    </lineage>
</organism>
<dbReference type="Proteomes" id="UP000467700">
    <property type="component" value="Unassembled WGS sequence"/>
</dbReference>
<name>A0A8S0W5J1_CYCAE</name>
<feature type="region of interest" description="Disordered" evidence="1">
    <location>
        <begin position="1"/>
        <end position="56"/>
    </location>
</feature>
<protein>
    <submittedName>
        <fullName evidence="2">Uncharacterized protein</fullName>
    </submittedName>
</protein>
<keyword evidence="3" id="KW-1185">Reference proteome</keyword>
<evidence type="ECO:0000256" key="1">
    <source>
        <dbReference type="SAM" id="MobiDB-lite"/>
    </source>
</evidence>
<evidence type="ECO:0000313" key="2">
    <source>
        <dbReference type="EMBL" id="CAA7271356.1"/>
    </source>
</evidence>
<dbReference type="EMBL" id="CACVBS010000106">
    <property type="protein sequence ID" value="CAA7271356.1"/>
    <property type="molecule type" value="Genomic_DNA"/>
</dbReference>
<gene>
    <name evidence="2" type="ORF">AAE3_LOCUS13591</name>
</gene>
<dbReference type="AlphaFoldDB" id="A0A8S0W5J1"/>
<sequence>MPSRPSRVRTPTSAPPASSMLTSGSGLGRDLEELTRKGVRSRPQAQRQLPKRRSTRFQNHHLHCNCIIRVNFRTNSRLTTLPTPYPSPAGLRLWLPPTQPVHAHPQRYKGSLTTDTNAYTDVRPSTFQPFHSYEPQTLRFTTASACSDPGPMHSVA</sequence>
<comment type="caution">
    <text evidence="2">The sequence shown here is derived from an EMBL/GenBank/DDBJ whole genome shotgun (WGS) entry which is preliminary data.</text>
</comment>
<proteinExistence type="predicted"/>
<evidence type="ECO:0000313" key="3">
    <source>
        <dbReference type="Proteomes" id="UP000467700"/>
    </source>
</evidence>
<accession>A0A8S0W5J1</accession>
<feature type="compositionally biased region" description="Polar residues" evidence="1">
    <location>
        <begin position="9"/>
        <end position="24"/>
    </location>
</feature>
<reference evidence="2 3" key="1">
    <citation type="submission" date="2020-01" db="EMBL/GenBank/DDBJ databases">
        <authorList>
            <person name="Gupta K D."/>
        </authorList>
    </citation>
    <scope>NUCLEOTIDE SEQUENCE [LARGE SCALE GENOMIC DNA]</scope>
</reference>